<evidence type="ECO:0000313" key="6">
    <source>
        <dbReference type="EMBL" id="MER5174109.1"/>
    </source>
</evidence>
<protein>
    <submittedName>
        <fullName evidence="6">Helix-turn-helix domain-containing protein</fullName>
    </submittedName>
</protein>
<keyword evidence="7" id="KW-1185">Reference proteome</keyword>
<dbReference type="InterPro" id="IPR038722">
    <property type="entry name" value="Ner_HTH_dom"/>
</dbReference>
<accession>A0ABV1SMJ8</accession>
<evidence type="ECO:0000256" key="1">
    <source>
        <dbReference type="ARBA" id="ARBA00006157"/>
    </source>
</evidence>
<dbReference type="InterPro" id="IPR010982">
    <property type="entry name" value="Lambda_DNA-bd_dom_sf"/>
</dbReference>
<dbReference type="EMBL" id="JAYWLC010000066">
    <property type="protein sequence ID" value="MER5174109.1"/>
    <property type="molecule type" value="Genomic_DNA"/>
</dbReference>
<name>A0ABV1SMJ8_9RHOB</name>
<evidence type="ECO:0000256" key="2">
    <source>
        <dbReference type="ARBA" id="ARBA00023015"/>
    </source>
</evidence>
<gene>
    <name evidence="6" type="ORF">VSX56_20480</name>
</gene>
<evidence type="ECO:0000256" key="3">
    <source>
        <dbReference type="ARBA" id="ARBA00023125"/>
    </source>
</evidence>
<evidence type="ECO:0000259" key="5">
    <source>
        <dbReference type="Pfam" id="PF13693"/>
    </source>
</evidence>
<organism evidence="6 7">
    <name type="scientific">Thioclava kandeliae</name>
    <dbReference type="NCBI Taxonomy" id="3070818"/>
    <lineage>
        <taxon>Bacteria</taxon>
        <taxon>Pseudomonadati</taxon>
        <taxon>Pseudomonadota</taxon>
        <taxon>Alphaproteobacteria</taxon>
        <taxon>Rhodobacterales</taxon>
        <taxon>Paracoccaceae</taxon>
        <taxon>Thioclava</taxon>
    </lineage>
</organism>
<proteinExistence type="inferred from homology"/>
<reference evidence="6 7" key="1">
    <citation type="submission" date="2024-01" db="EMBL/GenBank/DDBJ databases">
        <authorList>
            <person name="Deng Y."/>
            <person name="Su J."/>
        </authorList>
    </citation>
    <scope>NUCLEOTIDE SEQUENCE [LARGE SCALE GENOMIC DNA]</scope>
    <source>
        <strain evidence="6 7">CPCC 100088</strain>
    </source>
</reference>
<comment type="similarity">
    <text evidence="1">Belongs to the ner transcriptional regulatory family.</text>
</comment>
<dbReference type="Gene3D" id="1.10.260.40">
    <property type="entry name" value="lambda repressor-like DNA-binding domains"/>
    <property type="match status" value="1"/>
</dbReference>
<keyword evidence="4" id="KW-0804">Transcription</keyword>
<keyword evidence="2" id="KW-0805">Transcription regulation</keyword>
<dbReference type="Proteomes" id="UP001438953">
    <property type="component" value="Unassembled WGS sequence"/>
</dbReference>
<feature type="domain" description="Ner winged helix-turn-helix DNA-binding" evidence="5">
    <location>
        <begin position="15"/>
        <end position="70"/>
    </location>
</feature>
<keyword evidence="3" id="KW-0238">DNA-binding</keyword>
<sequence>MRTPTKEELDAHELLKAQLRIRGTSLAQLAREIGVNDSALTLVGKRMCRSARIEKALAEAVGRDVEDLFPCQKRRADDDL</sequence>
<dbReference type="RefSeq" id="WP_350939371.1">
    <property type="nucleotide sequence ID" value="NZ_JAYWLC010000066.1"/>
</dbReference>
<evidence type="ECO:0000313" key="7">
    <source>
        <dbReference type="Proteomes" id="UP001438953"/>
    </source>
</evidence>
<evidence type="ECO:0000256" key="4">
    <source>
        <dbReference type="ARBA" id="ARBA00023163"/>
    </source>
</evidence>
<dbReference type="Pfam" id="PF13693">
    <property type="entry name" value="HTH_35"/>
    <property type="match status" value="1"/>
</dbReference>
<reference evidence="6 7" key="2">
    <citation type="submission" date="2024-06" db="EMBL/GenBank/DDBJ databases">
        <title>Thioclava kandeliae sp. nov. from a rhizosphere soil sample of Kandelia candel in a mangrove.</title>
        <authorList>
            <person name="Mu T."/>
        </authorList>
    </citation>
    <scope>NUCLEOTIDE SEQUENCE [LARGE SCALE GENOMIC DNA]</scope>
    <source>
        <strain evidence="6 7">CPCC 100088</strain>
    </source>
</reference>
<comment type="caution">
    <text evidence="6">The sequence shown here is derived from an EMBL/GenBank/DDBJ whole genome shotgun (WGS) entry which is preliminary data.</text>
</comment>
<dbReference type="SUPFAM" id="SSF47413">
    <property type="entry name" value="lambda repressor-like DNA-binding domains"/>
    <property type="match status" value="1"/>
</dbReference>